<sequence length="195" mass="22060">MQGFAETDQQLMAAGQWRDPVTKLIWMRCSIGQSWSGSTCTGDPLIFHDSKDAENAIKKLNAAGGFAGKTNWRLPQIKELVTIRKCSQGWRKIGDINLPERERRNFGQDHELEMTKIPKGGKVPKNCTVHSTAPTLDTHIFPNTPPNGEYWSNSFSWQPIGYQYKAWHVAFGSGFVARTINYTDYQGLARAVRER</sequence>
<keyword evidence="5" id="KW-1185">Reference proteome</keyword>
<evidence type="ECO:0000259" key="1">
    <source>
        <dbReference type="Pfam" id="PF07603"/>
    </source>
</evidence>
<proteinExistence type="predicted"/>
<reference evidence="5" key="3">
    <citation type="journal article" date="2019" name="Int. J. Syst. Evol. Microbiol.">
        <title>The Global Catalogue of Microorganisms (GCM) 10K type strain sequencing project: providing services to taxonomists for standard genome sequencing and annotation.</title>
        <authorList>
            <consortium name="The Broad Institute Genomics Platform"/>
            <consortium name="The Broad Institute Genome Sequencing Center for Infectious Disease"/>
            <person name="Wu L."/>
            <person name="Ma J."/>
        </authorList>
    </citation>
    <scope>NUCLEOTIDE SEQUENCE [LARGE SCALE GENOMIC DNA]</scope>
    <source>
        <strain evidence="5">KCTC 62575</strain>
    </source>
</reference>
<name>A0A371YR69_9GAMM</name>
<evidence type="ECO:0000313" key="2">
    <source>
        <dbReference type="EMBL" id="MFC2995889.1"/>
    </source>
</evidence>
<dbReference type="PANTHER" id="PTHR35812">
    <property type="entry name" value="LIPOPROTEIN"/>
    <property type="match status" value="1"/>
</dbReference>
<protein>
    <submittedName>
        <fullName evidence="3">DUF1566 domain-containing protein</fullName>
    </submittedName>
</protein>
<evidence type="ECO:0000313" key="5">
    <source>
        <dbReference type="Proteomes" id="UP001595455"/>
    </source>
</evidence>
<gene>
    <name evidence="2" type="ORF">ACFODO_11530</name>
    <name evidence="3" type="ORF">C9E89_009105</name>
</gene>
<dbReference type="EMBL" id="PYIX02000011">
    <property type="protein sequence ID" value="RFC83953.1"/>
    <property type="molecule type" value="Genomic_DNA"/>
</dbReference>
<evidence type="ECO:0000313" key="4">
    <source>
        <dbReference type="Proteomes" id="UP000240957"/>
    </source>
</evidence>
<dbReference type="EMBL" id="JBHRSF010000044">
    <property type="protein sequence ID" value="MFC2995889.1"/>
    <property type="molecule type" value="Genomic_DNA"/>
</dbReference>
<accession>A0A371YR69</accession>
<organism evidence="3 4">
    <name type="scientific">Acinetobacter sichuanensis</name>
    <dbReference type="NCBI Taxonomy" id="2136183"/>
    <lineage>
        <taxon>Bacteria</taxon>
        <taxon>Pseudomonadati</taxon>
        <taxon>Pseudomonadota</taxon>
        <taxon>Gammaproteobacteria</taxon>
        <taxon>Moraxellales</taxon>
        <taxon>Moraxellaceae</taxon>
        <taxon>Acinetobacter</taxon>
    </lineage>
</organism>
<dbReference type="RefSeq" id="WP_107007940.1">
    <property type="nucleotide sequence ID" value="NZ_JAVIDQ010000006.1"/>
</dbReference>
<comment type="caution">
    <text evidence="3">The sequence shown here is derived from an EMBL/GenBank/DDBJ whole genome shotgun (WGS) entry which is preliminary data.</text>
</comment>
<dbReference type="InterPro" id="IPR011460">
    <property type="entry name" value="Lcl_C"/>
</dbReference>
<dbReference type="Proteomes" id="UP000240957">
    <property type="component" value="Unassembled WGS sequence"/>
</dbReference>
<reference evidence="2" key="1">
    <citation type="journal article" date="2014" name="Int. J. Syst. Evol. Microbiol.">
        <title>Complete genome of a new Firmicutes species belonging to the dominant human colonic microbiota ('Ruminococcus bicirculans') reveals two chromosomes and a selective capacity to utilize plant glucans.</title>
        <authorList>
            <consortium name="NISC Comparative Sequencing Program"/>
            <person name="Wegmann U."/>
            <person name="Louis P."/>
            <person name="Goesmann A."/>
            <person name="Henrissat B."/>
            <person name="Duncan S.H."/>
            <person name="Flint H.J."/>
        </authorList>
    </citation>
    <scope>NUCLEOTIDE SEQUENCE</scope>
    <source>
        <strain evidence="2">KCTC 62575</strain>
    </source>
</reference>
<dbReference type="Pfam" id="PF07603">
    <property type="entry name" value="Lcl_C"/>
    <property type="match status" value="1"/>
</dbReference>
<evidence type="ECO:0000313" key="3">
    <source>
        <dbReference type="EMBL" id="RFC83953.1"/>
    </source>
</evidence>
<dbReference type="Proteomes" id="UP001595455">
    <property type="component" value="Unassembled WGS sequence"/>
</dbReference>
<dbReference type="AlphaFoldDB" id="A0A371YR69"/>
<feature type="domain" description="Lcl C-terminal" evidence="1">
    <location>
        <begin position="18"/>
        <end position="193"/>
    </location>
</feature>
<reference evidence="2" key="4">
    <citation type="submission" date="2024-09" db="EMBL/GenBank/DDBJ databases">
        <authorList>
            <person name="Sun Q."/>
            <person name="Mori K."/>
        </authorList>
    </citation>
    <scope>NUCLEOTIDE SEQUENCE</scope>
    <source>
        <strain evidence="2">KCTC 62575</strain>
    </source>
</reference>
<reference evidence="3 4" key="2">
    <citation type="submission" date="2018-08" db="EMBL/GenBank/DDBJ databases">
        <title>The draft genome of Acinetobacter sichuanensis strain WCHAc060041.</title>
        <authorList>
            <person name="Qin J."/>
            <person name="Feng Y."/>
            <person name="Zong Z."/>
        </authorList>
    </citation>
    <scope>NUCLEOTIDE SEQUENCE [LARGE SCALE GENOMIC DNA]</scope>
    <source>
        <strain evidence="3 4">WCHAc060041</strain>
    </source>
</reference>
<dbReference type="PANTHER" id="PTHR35812:SF1">
    <property type="entry name" value="LIPOPROTEIN"/>
    <property type="match status" value="1"/>
</dbReference>
<dbReference type="OrthoDB" id="9793251at2"/>